<proteinExistence type="predicted"/>
<dbReference type="Proteomes" id="UP001314169">
    <property type="component" value="Chromosome 9"/>
</dbReference>
<evidence type="ECO:0000313" key="1">
    <source>
        <dbReference type="EMBL" id="CAK6448719.1"/>
    </source>
</evidence>
<keyword evidence="2" id="KW-1185">Reference proteome</keyword>
<evidence type="ECO:0000313" key="2">
    <source>
        <dbReference type="Proteomes" id="UP001314169"/>
    </source>
</evidence>
<protein>
    <submittedName>
        <fullName evidence="1">Uncharacterized protein</fullName>
    </submittedName>
</protein>
<dbReference type="EMBL" id="OY882866">
    <property type="protein sequence ID" value="CAK6448719.1"/>
    <property type="molecule type" value="Genomic_DNA"/>
</dbReference>
<gene>
    <name evidence="1" type="ORF">MPIPNATIZW_LOCUS17025</name>
</gene>
<organism evidence="1 2">
    <name type="scientific">Pipistrellus nathusii</name>
    <name type="common">Nathusius' pipistrelle</name>
    <dbReference type="NCBI Taxonomy" id="59473"/>
    <lineage>
        <taxon>Eukaryota</taxon>
        <taxon>Metazoa</taxon>
        <taxon>Chordata</taxon>
        <taxon>Craniata</taxon>
        <taxon>Vertebrata</taxon>
        <taxon>Euteleostomi</taxon>
        <taxon>Mammalia</taxon>
        <taxon>Eutheria</taxon>
        <taxon>Laurasiatheria</taxon>
        <taxon>Chiroptera</taxon>
        <taxon>Yangochiroptera</taxon>
        <taxon>Vespertilionidae</taxon>
        <taxon>Pipistrellus</taxon>
    </lineage>
</organism>
<accession>A0ABP0AFX1</accession>
<reference evidence="1" key="1">
    <citation type="submission" date="2023-12" db="EMBL/GenBank/DDBJ databases">
        <authorList>
            <person name="Brown T."/>
        </authorList>
    </citation>
    <scope>NUCLEOTIDE SEQUENCE</scope>
</reference>
<name>A0ABP0AFX1_PIPNA</name>
<sequence>MSLRHSAALMVPQPFINFRKRVLIIIIKSLPKKAYNLKTEEEYRYRYKHRLLTRKLLGMLPFEVSCPFFLQISPIKTWSFKKENILCVWAWKINARWWKLILYTVHSQ</sequence>